<dbReference type="EMBL" id="MLJW01001256">
    <property type="protein sequence ID" value="OIQ79202.1"/>
    <property type="molecule type" value="Genomic_DNA"/>
</dbReference>
<dbReference type="AlphaFoldDB" id="A0A1J5Q7N8"/>
<reference evidence="2" key="1">
    <citation type="submission" date="2016-10" db="EMBL/GenBank/DDBJ databases">
        <title>Sequence of Gallionella enrichment culture.</title>
        <authorList>
            <person name="Poehlein A."/>
            <person name="Muehling M."/>
            <person name="Daniel R."/>
        </authorList>
    </citation>
    <scope>NUCLEOTIDE SEQUENCE</scope>
</reference>
<comment type="caution">
    <text evidence="2">The sequence shown here is derived from an EMBL/GenBank/DDBJ whole genome shotgun (WGS) entry which is preliminary data.</text>
</comment>
<dbReference type="InterPro" id="IPR038726">
    <property type="entry name" value="PDDEXK_AddAB-type"/>
</dbReference>
<dbReference type="Gene3D" id="3.90.320.10">
    <property type="match status" value="1"/>
</dbReference>
<proteinExistence type="predicted"/>
<organism evidence="2">
    <name type="scientific">mine drainage metagenome</name>
    <dbReference type="NCBI Taxonomy" id="410659"/>
    <lineage>
        <taxon>unclassified sequences</taxon>
        <taxon>metagenomes</taxon>
        <taxon>ecological metagenomes</taxon>
    </lineage>
</organism>
<gene>
    <name evidence="2" type="ORF">GALL_390700</name>
</gene>
<sequence>MHSLLEAAAAAPHAESVLAACDAGSLALQLDLDPGEALAAIQAALRIVRSPQARVYFDAAQVRWARNEVDVAWPAADGGEPGWGRIDRLVELDEAVWVLDYKLAARNLDPARYAPILQRYAQAAAALRPGKPVRVALIGGDGSVGEWCAADPAKAVSA</sequence>
<dbReference type="InterPro" id="IPR011604">
    <property type="entry name" value="PDDEXK-like_dom_sf"/>
</dbReference>
<accession>A0A1J5Q7N8</accession>
<evidence type="ECO:0000313" key="2">
    <source>
        <dbReference type="EMBL" id="OIQ79202.1"/>
    </source>
</evidence>
<name>A0A1J5Q7N8_9ZZZZ</name>
<feature type="domain" description="PD-(D/E)XK endonuclease-like" evidence="1">
    <location>
        <begin position="2"/>
        <end position="136"/>
    </location>
</feature>
<protein>
    <recommendedName>
        <fullName evidence="1">PD-(D/E)XK endonuclease-like domain-containing protein</fullName>
    </recommendedName>
</protein>
<evidence type="ECO:0000259" key="1">
    <source>
        <dbReference type="Pfam" id="PF12705"/>
    </source>
</evidence>
<dbReference type="Pfam" id="PF12705">
    <property type="entry name" value="PDDEXK_1"/>
    <property type="match status" value="1"/>
</dbReference>